<comment type="caution">
    <text evidence="2">The sequence shown here is derived from an EMBL/GenBank/DDBJ whole genome shotgun (WGS) entry which is preliminary data.</text>
</comment>
<evidence type="ECO:0000256" key="1">
    <source>
        <dbReference type="SAM" id="SignalP"/>
    </source>
</evidence>
<proteinExistence type="predicted"/>
<accession>A0AAW7XJU8</accession>
<feature type="signal peptide" evidence="1">
    <location>
        <begin position="1"/>
        <end position="20"/>
    </location>
</feature>
<evidence type="ECO:0000313" key="3">
    <source>
        <dbReference type="Proteomes" id="UP001169862"/>
    </source>
</evidence>
<dbReference type="AlphaFoldDB" id="A0AAW7XJU8"/>
<dbReference type="Proteomes" id="UP001169862">
    <property type="component" value="Unassembled WGS sequence"/>
</dbReference>
<dbReference type="EMBL" id="JAUOPG010000008">
    <property type="protein sequence ID" value="MDO6454340.1"/>
    <property type="molecule type" value="Genomic_DNA"/>
</dbReference>
<sequence>MRLIKITILIYSLLVNTASASLSHAFDEGLDAGFLMICVNAYPENDSYLIWENQSIAIRSKYEKENYDENFTLGLIEVGNRIKTIVDEGRFNQKFCNDISKKYFHMISS</sequence>
<feature type="chain" id="PRO_5043543932" evidence="1">
    <location>
        <begin position="21"/>
        <end position="109"/>
    </location>
</feature>
<keyword evidence="1" id="KW-0732">Signal</keyword>
<evidence type="ECO:0000313" key="2">
    <source>
        <dbReference type="EMBL" id="MDO6454340.1"/>
    </source>
</evidence>
<name>A0AAW7XJU8_9GAMM</name>
<organism evidence="2 3">
    <name type="scientific">Neptunomonas phycophila</name>
    <dbReference type="NCBI Taxonomy" id="1572645"/>
    <lineage>
        <taxon>Bacteria</taxon>
        <taxon>Pseudomonadati</taxon>
        <taxon>Pseudomonadota</taxon>
        <taxon>Gammaproteobacteria</taxon>
        <taxon>Oceanospirillales</taxon>
        <taxon>Oceanospirillaceae</taxon>
        <taxon>Neptunomonas</taxon>
    </lineage>
</organism>
<dbReference type="RefSeq" id="WP_139303129.1">
    <property type="nucleotide sequence ID" value="NZ_JAUOPG010000008.1"/>
</dbReference>
<gene>
    <name evidence="2" type="ORF">Q4490_12270</name>
</gene>
<reference evidence="2" key="1">
    <citation type="submission" date="2023-07" db="EMBL/GenBank/DDBJ databases">
        <title>Genome content predicts the carbon catabolic preferences of heterotrophic bacteria.</title>
        <authorList>
            <person name="Gralka M."/>
        </authorList>
    </citation>
    <scope>NUCLEOTIDE SEQUENCE</scope>
    <source>
        <strain evidence="2">I2M16</strain>
    </source>
</reference>
<protein>
    <submittedName>
        <fullName evidence="2">Uncharacterized protein</fullName>
    </submittedName>
</protein>